<keyword evidence="11" id="KW-0732">Signal</keyword>
<reference evidence="12" key="1">
    <citation type="submission" date="2019-12" db="EMBL/GenBank/DDBJ databases">
        <title>Genome sequence of Babesia ovis.</title>
        <authorList>
            <person name="Yamagishi J."/>
            <person name="Sevinc F."/>
            <person name="Xuan X."/>
        </authorList>
    </citation>
    <scope>NUCLEOTIDE SEQUENCE</scope>
    <source>
        <strain evidence="12">Selcuk</strain>
    </source>
</reference>
<keyword evidence="5" id="KW-0547">Nucleotide-binding</keyword>
<dbReference type="PANTHER" id="PTHR11711">
    <property type="entry name" value="ADP RIBOSYLATION FACTOR-RELATED"/>
    <property type="match status" value="1"/>
</dbReference>
<accession>A0A9W5T7M9</accession>
<dbReference type="InterPro" id="IPR024156">
    <property type="entry name" value="Small_GTPase_ARF"/>
</dbReference>
<dbReference type="SUPFAM" id="SSF52540">
    <property type="entry name" value="P-loop containing nucleoside triphosphate hydrolases"/>
    <property type="match status" value="1"/>
</dbReference>
<feature type="signal peptide" evidence="11">
    <location>
        <begin position="1"/>
        <end position="17"/>
    </location>
</feature>
<protein>
    <recommendedName>
        <fullName evidence="3">Signal recognition particle receptor subunit beta</fullName>
    </recommendedName>
</protein>
<dbReference type="InterPro" id="IPR019009">
    <property type="entry name" value="SRP_receptor_beta_su"/>
</dbReference>
<dbReference type="Pfam" id="PF09439">
    <property type="entry name" value="SRPRB"/>
    <property type="match status" value="1"/>
</dbReference>
<keyword evidence="13" id="KW-1185">Reference proteome</keyword>
<comment type="subcellular location">
    <subcellularLocation>
        <location evidence="1">Endoplasmic reticulum membrane</location>
        <topology evidence="1">Single-pass membrane protein</topology>
    </subcellularLocation>
</comment>
<keyword evidence="6" id="KW-0256">Endoplasmic reticulum</keyword>
<evidence type="ECO:0000256" key="11">
    <source>
        <dbReference type="SAM" id="SignalP"/>
    </source>
</evidence>
<keyword evidence="8" id="KW-0342">GTP-binding</keyword>
<evidence type="ECO:0000256" key="6">
    <source>
        <dbReference type="ARBA" id="ARBA00022824"/>
    </source>
</evidence>
<sequence length="221" mass="24600">MWKLLFLIALFVLPALWFYLKHRSHGTQSTVVICGPSESGKTALLLYLTRGKYVQSQTSQSVNKVSLKVGAKMVSVIDTPGSFRLLPESMKYIEQAQALVFVVDSSDKQSFKMAAQLLVDIILNPKIIAARPRMLFLANKKDVIGSRDVEAVLHFVQLDAERILKAYKSESHMKKIPNETMPLLQSLTQGTFSIEHTPLQVTLGTSSVSSGNVDDVLKFME</sequence>
<proteinExistence type="inferred from homology"/>
<evidence type="ECO:0000256" key="4">
    <source>
        <dbReference type="ARBA" id="ARBA00022692"/>
    </source>
</evidence>
<dbReference type="GO" id="GO:0005525">
    <property type="term" value="F:GTP binding"/>
    <property type="evidence" value="ECO:0007669"/>
    <property type="project" value="UniProtKB-KW"/>
</dbReference>
<evidence type="ECO:0000256" key="8">
    <source>
        <dbReference type="ARBA" id="ARBA00023134"/>
    </source>
</evidence>
<keyword evidence="4" id="KW-0812">Transmembrane</keyword>
<organism evidence="12 13">
    <name type="scientific">Babesia ovis</name>
    <dbReference type="NCBI Taxonomy" id="5869"/>
    <lineage>
        <taxon>Eukaryota</taxon>
        <taxon>Sar</taxon>
        <taxon>Alveolata</taxon>
        <taxon>Apicomplexa</taxon>
        <taxon>Aconoidasida</taxon>
        <taxon>Piroplasmida</taxon>
        <taxon>Babesiidae</taxon>
        <taxon>Babesia</taxon>
    </lineage>
</organism>
<dbReference type="Proteomes" id="UP001057455">
    <property type="component" value="Unassembled WGS sequence"/>
</dbReference>
<keyword evidence="9" id="KW-0472">Membrane</keyword>
<evidence type="ECO:0000256" key="9">
    <source>
        <dbReference type="ARBA" id="ARBA00023136"/>
    </source>
</evidence>
<dbReference type="OrthoDB" id="41266at2759"/>
<evidence type="ECO:0000256" key="5">
    <source>
        <dbReference type="ARBA" id="ARBA00022741"/>
    </source>
</evidence>
<comment type="similarity">
    <text evidence="2">Belongs to the SRP receptor beta subunit family.</text>
</comment>
<evidence type="ECO:0000256" key="2">
    <source>
        <dbReference type="ARBA" id="ARBA00005619"/>
    </source>
</evidence>
<dbReference type="AlphaFoldDB" id="A0A9W5T7M9"/>
<feature type="chain" id="PRO_5040890981" description="Signal recognition particle receptor subunit beta" evidence="11">
    <location>
        <begin position="18"/>
        <end position="221"/>
    </location>
</feature>
<dbReference type="Gene3D" id="3.40.50.300">
    <property type="entry name" value="P-loop containing nucleotide triphosphate hydrolases"/>
    <property type="match status" value="1"/>
</dbReference>
<evidence type="ECO:0000313" key="12">
    <source>
        <dbReference type="EMBL" id="GFE52643.1"/>
    </source>
</evidence>
<evidence type="ECO:0000256" key="1">
    <source>
        <dbReference type="ARBA" id="ARBA00004389"/>
    </source>
</evidence>
<evidence type="ECO:0000256" key="10">
    <source>
        <dbReference type="ARBA" id="ARBA00023170"/>
    </source>
</evidence>
<name>A0A9W5T7M9_BABOV</name>
<evidence type="ECO:0000256" key="7">
    <source>
        <dbReference type="ARBA" id="ARBA00022989"/>
    </source>
</evidence>
<dbReference type="InterPro" id="IPR027417">
    <property type="entry name" value="P-loop_NTPase"/>
</dbReference>
<gene>
    <name evidence="12" type="ORF">BaOVIS_000470</name>
</gene>
<comment type="caution">
    <text evidence="12">The sequence shown here is derived from an EMBL/GenBank/DDBJ whole genome shotgun (WGS) entry which is preliminary data.</text>
</comment>
<dbReference type="GO" id="GO:0005789">
    <property type="term" value="C:endoplasmic reticulum membrane"/>
    <property type="evidence" value="ECO:0007669"/>
    <property type="project" value="UniProtKB-SubCell"/>
</dbReference>
<dbReference type="EMBL" id="BLIY01000001">
    <property type="protein sequence ID" value="GFE52643.1"/>
    <property type="molecule type" value="Genomic_DNA"/>
</dbReference>
<evidence type="ECO:0000313" key="13">
    <source>
        <dbReference type="Proteomes" id="UP001057455"/>
    </source>
</evidence>
<evidence type="ECO:0000256" key="3">
    <source>
        <dbReference type="ARBA" id="ARBA00020256"/>
    </source>
</evidence>
<keyword evidence="7" id="KW-1133">Transmembrane helix</keyword>
<keyword evidence="10 12" id="KW-0675">Receptor</keyword>